<dbReference type="Gene3D" id="1.10.10.10">
    <property type="entry name" value="Winged helix-like DNA-binding domain superfamily/Winged helix DNA-binding domain"/>
    <property type="match status" value="1"/>
</dbReference>
<dbReference type="Proteomes" id="UP000598196">
    <property type="component" value="Unassembled WGS sequence"/>
</dbReference>
<dbReference type="PANTHER" id="PTHR30514">
    <property type="entry name" value="GLUCOKINASE"/>
    <property type="match status" value="1"/>
</dbReference>
<protein>
    <submittedName>
        <fullName evidence="2">RpiR family transcriptional regulator</fullName>
    </submittedName>
</protein>
<dbReference type="InterPro" id="IPR047640">
    <property type="entry name" value="RpiR-like"/>
</dbReference>
<dbReference type="Pfam" id="PF01418">
    <property type="entry name" value="HTH_6"/>
    <property type="match status" value="1"/>
</dbReference>
<name>A0A918DCV6_9RHOB</name>
<dbReference type="InterPro" id="IPR036388">
    <property type="entry name" value="WH-like_DNA-bd_sf"/>
</dbReference>
<dbReference type="InterPro" id="IPR046348">
    <property type="entry name" value="SIS_dom_sf"/>
</dbReference>
<evidence type="ECO:0000259" key="1">
    <source>
        <dbReference type="PROSITE" id="PS51071"/>
    </source>
</evidence>
<dbReference type="OrthoDB" id="8582409at2"/>
<dbReference type="SUPFAM" id="SSF46689">
    <property type="entry name" value="Homeodomain-like"/>
    <property type="match status" value="1"/>
</dbReference>
<dbReference type="InterPro" id="IPR009057">
    <property type="entry name" value="Homeodomain-like_sf"/>
</dbReference>
<accession>A0A918DCV6</accession>
<dbReference type="RefSeq" id="WP_146286666.1">
    <property type="nucleotide sequence ID" value="NZ_BMLP01000003.1"/>
</dbReference>
<dbReference type="PANTHER" id="PTHR30514:SF18">
    <property type="entry name" value="RPIR-FAMILY TRANSCRIPTIONAL REGULATOR"/>
    <property type="match status" value="1"/>
</dbReference>
<gene>
    <name evidence="2" type="ORF">GCM10010991_19360</name>
</gene>
<dbReference type="GO" id="GO:0003700">
    <property type="term" value="F:DNA-binding transcription factor activity"/>
    <property type="evidence" value="ECO:0007669"/>
    <property type="project" value="InterPro"/>
</dbReference>
<dbReference type="EMBL" id="BMLP01000003">
    <property type="protein sequence ID" value="GGO32225.1"/>
    <property type="molecule type" value="Genomic_DNA"/>
</dbReference>
<feature type="domain" description="HTH rpiR-type" evidence="1">
    <location>
        <begin position="9"/>
        <end position="85"/>
    </location>
</feature>
<dbReference type="PROSITE" id="PS51071">
    <property type="entry name" value="HTH_RPIR"/>
    <property type="match status" value="1"/>
</dbReference>
<reference evidence="2 3" key="1">
    <citation type="journal article" date="2014" name="Int. J. Syst. Evol. Microbiol.">
        <title>Complete genome sequence of Corynebacterium casei LMG S-19264T (=DSM 44701T), isolated from a smear-ripened cheese.</title>
        <authorList>
            <consortium name="US DOE Joint Genome Institute (JGI-PGF)"/>
            <person name="Walter F."/>
            <person name="Albersmeier A."/>
            <person name="Kalinowski J."/>
            <person name="Ruckert C."/>
        </authorList>
    </citation>
    <scope>NUCLEOTIDE SEQUENCE [LARGE SCALE GENOMIC DNA]</scope>
    <source>
        <strain evidence="2 3">CGMCC 1.7029</strain>
    </source>
</reference>
<organism evidence="2 3">
    <name type="scientific">Gemmobacter aquaticus</name>
    <dbReference type="NCBI Taxonomy" id="490185"/>
    <lineage>
        <taxon>Bacteria</taxon>
        <taxon>Pseudomonadati</taxon>
        <taxon>Pseudomonadota</taxon>
        <taxon>Alphaproteobacteria</taxon>
        <taxon>Rhodobacterales</taxon>
        <taxon>Paracoccaceae</taxon>
        <taxon>Gemmobacter</taxon>
    </lineage>
</organism>
<dbReference type="AlphaFoldDB" id="A0A918DCV6"/>
<dbReference type="SUPFAM" id="SSF53697">
    <property type="entry name" value="SIS domain"/>
    <property type="match status" value="1"/>
</dbReference>
<evidence type="ECO:0000313" key="2">
    <source>
        <dbReference type="EMBL" id="GGO32225.1"/>
    </source>
</evidence>
<proteinExistence type="predicted"/>
<dbReference type="GO" id="GO:0003677">
    <property type="term" value="F:DNA binding"/>
    <property type="evidence" value="ECO:0007669"/>
    <property type="project" value="InterPro"/>
</dbReference>
<evidence type="ECO:0000313" key="3">
    <source>
        <dbReference type="Proteomes" id="UP000598196"/>
    </source>
</evidence>
<keyword evidence="3" id="KW-1185">Reference proteome</keyword>
<sequence>MPSQRQHPGDLRQRLNDSLVGATPAEAAVAAHFLNHLEALPFETAASVARRIGVSEATVGRYCRAIGYPHFKGLKAALRGEMGDRAWRIGQQLRDFADRDVTPNGPPSDALQNELAAIAANHQLAATPEFARAAHRIAHCPRVFVAGFQTERGHARYLADMLQYLRPGVQLVDLADGAFADPLLAGPDQACLVLYDSRRYSRITRHLAEAAQAAAVPVTMITDPWCDWAPGVATEAFAVQVDLGQFWDATSAFASLSCLLVNAVFHELGAGVEARMTQVSDLHDRFVGHTRALRRVQR</sequence>
<dbReference type="Gene3D" id="3.40.50.10490">
    <property type="entry name" value="Glucose-6-phosphate isomerase like protein, domain 1"/>
    <property type="match status" value="1"/>
</dbReference>
<dbReference type="InterPro" id="IPR000281">
    <property type="entry name" value="HTH_RpiR"/>
</dbReference>
<dbReference type="GO" id="GO:1901135">
    <property type="term" value="P:carbohydrate derivative metabolic process"/>
    <property type="evidence" value="ECO:0007669"/>
    <property type="project" value="InterPro"/>
</dbReference>
<dbReference type="GO" id="GO:0097367">
    <property type="term" value="F:carbohydrate derivative binding"/>
    <property type="evidence" value="ECO:0007669"/>
    <property type="project" value="InterPro"/>
</dbReference>
<comment type="caution">
    <text evidence="2">The sequence shown here is derived from an EMBL/GenBank/DDBJ whole genome shotgun (WGS) entry which is preliminary data.</text>
</comment>